<feature type="transmembrane region" description="Helical" evidence="7">
    <location>
        <begin position="55"/>
        <end position="79"/>
    </location>
</feature>
<dbReference type="PANTHER" id="PTHR34697">
    <property type="entry name" value="PHOSPHATIDYLGLYCEROL LYSYLTRANSFERASE"/>
    <property type="match status" value="1"/>
</dbReference>
<evidence type="ECO:0000313" key="11">
    <source>
        <dbReference type="Proteomes" id="UP000734511"/>
    </source>
</evidence>
<protein>
    <submittedName>
        <fullName evidence="10">DUF2156 domain-containing protein</fullName>
    </submittedName>
</protein>
<evidence type="ECO:0000259" key="8">
    <source>
        <dbReference type="Pfam" id="PF09924"/>
    </source>
</evidence>
<keyword evidence="4 7" id="KW-1133">Transmembrane helix</keyword>
<comment type="subcellular location">
    <subcellularLocation>
        <location evidence="1">Cell membrane</location>
        <topology evidence="1">Multi-pass membrane protein</topology>
    </subcellularLocation>
</comment>
<keyword evidence="5 7" id="KW-0472">Membrane</keyword>
<feature type="domain" description="Phosphatidylglycerol lysyltransferase C-terminal" evidence="8">
    <location>
        <begin position="244"/>
        <end position="553"/>
    </location>
</feature>
<dbReference type="RefSeq" id="WP_167985715.1">
    <property type="nucleotide sequence ID" value="NZ_JAATEJ010000025.1"/>
</dbReference>
<gene>
    <name evidence="10" type="ORF">HCN08_26160</name>
</gene>
<feature type="domain" description="Lysyl-tRNA synthetase N-terminal transmembrane region" evidence="9">
    <location>
        <begin position="19"/>
        <end position="219"/>
    </location>
</feature>
<dbReference type="InterPro" id="IPR031553">
    <property type="entry name" value="tRNA-synt_2_TM"/>
</dbReference>
<keyword evidence="3 7" id="KW-0812">Transmembrane</keyword>
<feature type="compositionally biased region" description="Low complexity" evidence="6">
    <location>
        <begin position="602"/>
        <end position="619"/>
    </location>
</feature>
<feature type="region of interest" description="Disordered" evidence="6">
    <location>
        <begin position="591"/>
        <end position="626"/>
    </location>
</feature>
<feature type="transmembrane region" description="Helical" evidence="7">
    <location>
        <begin position="21"/>
        <end position="43"/>
    </location>
</feature>
<sequence length="626" mass="67644">MSADRQQQAERRHRWPVRSAAVPRIIGTAAAVIGLLDVISAVFPAFRNGRMHHLAAVFPGTVSSLAAATSVVTGMLLLMLAHALKRGKQRAWWAAVALLPVGAATQLIYRHSLFGVCVSLALLGVLIHNRGEFTALSDPRTRWRALVNFVALSAFAFALGLVITSAHPASERGNPGLLDRCEHVLLGLFGVEGPVDYTSDRVGDLVGYSLGGLGLLIAISTAYLALRPARPVAELSEADEARLRALLARHGGRDSLGHFALRRDKSVVFSGSGKAAVCYRVVSGVALAGGDPIGDVEAWPGAIERFMELARAHAWLPAVVGCSETGGEVWTRETGLDALELGDEAIVDASAFTLEGRAMRNVRQMVKRIERAGYVCRVRRVSELGEDEKQQVRLAADAWRGTDTERGFSMALGRFGEDVDGDCVVVTAHKEPEPGAAHPELGDLRAVLHFVPWGPHGMSLELMRRDRAADPGLNELLIVAALQQAPALGVERVSLNFAMFRSALARGERIGAGPVLRGWRGLLVFLSRWFQIESLYKFNAKFQPEWVPRFLVFPNSRDLPRIGFAIMQAEGFVTLSLPLPGAVQRFLPSRARRPHRHRTGYAAPPDHAAAGAGREPGGANKRSAVA</sequence>
<keyword evidence="2" id="KW-1003">Cell membrane</keyword>
<dbReference type="Pfam" id="PF09924">
    <property type="entry name" value="LPG_synthase_C"/>
    <property type="match status" value="1"/>
</dbReference>
<organism evidence="10 11">
    <name type="scientific">Actinacidiphila epipremni</name>
    <dbReference type="NCBI Taxonomy" id="2053013"/>
    <lineage>
        <taxon>Bacteria</taxon>
        <taxon>Bacillati</taxon>
        <taxon>Actinomycetota</taxon>
        <taxon>Actinomycetes</taxon>
        <taxon>Kitasatosporales</taxon>
        <taxon>Streptomycetaceae</taxon>
        <taxon>Actinacidiphila</taxon>
    </lineage>
</organism>
<evidence type="ECO:0000256" key="3">
    <source>
        <dbReference type="ARBA" id="ARBA00022692"/>
    </source>
</evidence>
<feature type="transmembrane region" description="Helical" evidence="7">
    <location>
        <begin position="143"/>
        <end position="163"/>
    </location>
</feature>
<comment type="caution">
    <text evidence="10">The sequence shown here is derived from an EMBL/GenBank/DDBJ whole genome shotgun (WGS) entry which is preliminary data.</text>
</comment>
<accession>A0ABX0ZSB7</accession>
<name>A0ABX0ZSB7_9ACTN</name>
<dbReference type="InterPro" id="IPR024320">
    <property type="entry name" value="LPG_synthase_C"/>
</dbReference>
<dbReference type="InterPro" id="IPR051211">
    <property type="entry name" value="PG_lysyltransferase"/>
</dbReference>
<evidence type="ECO:0000256" key="5">
    <source>
        <dbReference type="ARBA" id="ARBA00023136"/>
    </source>
</evidence>
<evidence type="ECO:0000256" key="4">
    <source>
        <dbReference type="ARBA" id="ARBA00022989"/>
    </source>
</evidence>
<feature type="transmembrane region" description="Helical" evidence="7">
    <location>
        <begin position="113"/>
        <end position="131"/>
    </location>
</feature>
<evidence type="ECO:0000256" key="2">
    <source>
        <dbReference type="ARBA" id="ARBA00022475"/>
    </source>
</evidence>
<evidence type="ECO:0000256" key="7">
    <source>
        <dbReference type="SAM" id="Phobius"/>
    </source>
</evidence>
<dbReference type="PANTHER" id="PTHR34697:SF2">
    <property type="entry name" value="PHOSPHATIDYLGLYCEROL LYSYLTRANSFERASE"/>
    <property type="match status" value="1"/>
</dbReference>
<reference evidence="10 11" key="1">
    <citation type="submission" date="2020-03" db="EMBL/GenBank/DDBJ databases">
        <title>WGS of actinomycetes isolated from Thailand.</title>
        <authorList>
            <person name="Thawai C."/>
        </authorList>
    </citation>
    <scope>NUCLEOTIDE SEQUENCE [LARGE SCALE GENOMIC DNA]</scope>
    <source>
        <strain evidence="10 11">PRB2-1</strain>
    </source>
</reference>
<dbReference type="Proteomes" id="UP000734511">
    <property type="component" value="Unassembled WGS sequence"/>
</dbReference>
<evidence type="ECO:0000256" key="1">
    <source>
        <dbReference type="ARBA" id="ARBA00004651"/>
    </source>
</evidence>
<evidence type="ECO:0000259" key="9">
    <source>
        <dbReference type="Pfam" id="PF16995"/>
    </source>
</evidence>
<feature type="transmembrane region" description="Helical" evidence="7">
    <location>
        <begin position="91"/>
        <end position="107"/>
    </location>
</feature>
<proteinExistence type="predicted"/>
<keyword evidence="11" id="KW-1185">Reference proteome</keyword>
<dbReference type="EMBL" id="JAATEJ010000025">
    <property type="protein sequence ID" value="NJP46863.1"/>
    <property type="molecule type" value="Genomic_DNA"/>
</dbReference>
<dbReference type="Pfam" id="PF16995">
    <property type="entry name" value="tRNA-synt_2_TM"/>
    <property type="match status" value="1"/>
</dbReference>
<evidence type="ECO:0000313" key="10">
    <source>
        <dbReference type="EMBL" id="NJP46863.1"/>
    </source>
</evidence>
<evidence type="ECO:0000256" key="6">
    <source>
        <dbReference type="SAM" id="MobiDB-lite"/>
    </source>
</evidence>